<proteinExistence type="predicted"/>
<dbReference type="Proteomes" id="UP000780875">
    <property type="component" value="Unassembled WGS sequence"/>
</dbReference>
<dbReference type="InterPro" id="IPR029032">
    <property type="entry name" value="AhpD-like"/>
</dbReference>
<accession>A0ABS7UEW9</accession>
<dbReference type="RefSeq" id="WP_224123918.1">
    <property type="nucleotide sequence ID" value="NZ_JAIQZJ010000008.1"/>
</dbReference>
<gene>
    <name evidence="2" type="ORF">K8U61_15370</name>
</gene>
<evidence type="ECO:0000313" key="3">
    <source>
        <dbReference type="Proteomes" id="UP000780875"/>
    </source>
</evidence>
<dbReference type="SUPFAM" id="SSF69118">
    <property type="entry name" value="AhpD-like"/>
    <property type="match status" value="1"/>
</dbReference>
<sequence>MSGPRVRALRPSELTADQAAVYASIAGGPRASGPKLFELTDPDGRLNGPFNAMLLSPTVGDALQALGAAVRYGTSLSDRVREMAILAVATSWDSEFERYAHEAVGRAAGLSEEEIVALRDLPALTPTDVREAAALDVVRALLERSDLDDAEWDAANAVLGQDEIFELTALVGYYATLALLMRTHRVPAPPASGAGGGAGGIGGSGAE</sequence>
<evidence type="ECO:0000259" key="1">
    <source>
        <dbReference type="Pfam" id="PF02627"/>
    </source>
</evidence>
<keyword evidence="3" id="KW-1185">Reference proteome</keyword>
<dbReference type="Gene3D" id="1.20.1290.10">
    <property type="entry name" value="AhpD-like"/>
    <property type="match status" value="1"/>
</dbReference>
<dbReference type="EMBL" id="JAIQZJ010000008">
    <property type="protein sequence ID" value="MBZ5739553.1"/>
    <property type="molecule type" value="Genomic_DNA"/>
</dbReference>
<organism evidence="2 3">
    <name type="scientific">Nocardioides mangrovi</name>
    <dbReference type="NCBI Taxonomy" id="2874580"/>
    <lineage>
        <taxon>Bacteria</taxon>
        <taxon>Bacillati</taxon>
        <taxon>Actinomycetota</taxon>
        <taxon>Actinomycetes</taxon>
        <taxon>Propionibacteriales</taxon>
        <taxon>Nocardioidaceae</taxon>
        <taxon>Nocardioides</taxon>
    </lineage>
</organism>
<feature type="domain" description="Carboxymuconolactone decarboxylase-like" evidence="1">
    <location>
        <begin position="57"/>
        <end position="139"/>
    </location>
</feature>
<name>A0ABS7UEW9_9ACTN</name>
<dbReference type="InterPro" id="IPR003779">
    <property type="entry name" value="CMD-like"/>
</dbReference>
<comment type="caution">
    <text evidence="2">The sequence shown here is derived from an EMBL/GenBank/DDBJ whole genome shotgun (WGS) entry which is preliminary data.</text>
</comment>
<reference evidence="2 3" key="1">
    <citation type="submission" date="2021-09" db="EMBL/GenBank/DDBJ databases">
        <title>Whole genome sequence of Nocardioides sp. GBK3QG-3.</title>
        <authorList>
            <person name="Tuo L."/>
        </authorList>
    </citation>
    <scope>NUCLEOTIDE SEQUENCE [LARGE SCALE GENOMIC DNA]</scope>
    <source>
        <strain evidence="2 3">GBK3QG-3</strain>
    </source>
</reference>
<protein>
    <submittedName>
        <fullName evidence="2">Carboxymuconolactone decarboxylase family protein</fullName>
    </submittedName>
</protein>
<dbReference type="Pfam" id="PF02627">
    <property type="entry name" value="CMD"/>
    <property type="match status" value="1"/>
</dbReference>
<dbReference type="PANTHER" id="PTHR34846:SF11">
    <property type="entry name" value="4-CARBOXYMUCONOLACTONE DECARBOXYLASE FAMILY PROTEIN (AFU_ORTHOLOGUE AFUA_6G11590)"/>
    <property type="match status" value="1"/>
</dbReference>
<dbReference type="PANTHER" id="PTHR34846">
    <property type="entry name" value="4-CARBOXYMUCONOLACTONE DECARBOXYLASE FAMILY PROTEIN (AFU_ORTHOLOGUE AFUA_6G11590)"/>
    <property type="match status" value="1"/>
</dbReference>
<evidence type="ECO:0000313" key="2">
    <source>
        <dbReference type="EMBL" id="MBZ5739553.1"/>
    </source>
</evidence>